<evidence type="ECO:0000256" key="16">
    <source>
        <dbReference type="ARBA" id="ARBA00023033"/>
    </source>
</evidence>
<dbReference type="InterPro" id="IPR001128">
    <property type="entry name" value="Cyt_P450"/>
</dbReference>
<dbReference type="GO" id="GO:0008496">
    <property type="term" value="F:mannan endo-1,6-alpha-mannosidase activity"/>
    <property type="evidence" value="ECO:0007669"/>
    <property type="project" value="UniProtKB-EC"/>
</dbReference>
<dbReference type="VEuPathDB" id="FungiDB:BTJ68_09471"/>
<comment type="similarity">
    <text evidence="6">Belongs to the cytochrome P450 family.</text>
</comment>
<dbReference type="GO" id="GO:1902181">
    <property type="term" value="P:verruculogen biosynthetic process"/>
    <property type="evidence" value="ECO:0007669"/>
    <property type="project" value="UniProtKB-ARBA"/>
</dbReference>
<keyword evidence="14" id="KW-0560">Oxidoreductase</keyword>
<dbReference type="GO" id="GO:0009272">
    <property type="term" value="P:fungal-type cell wall biogenesis"/>
    <property type="evidence" value="ECO:0007669"/>
    <property type="project" value="TreeGrafter"/>
</dbReference>
<evidence type="ECO:0000256" key="13">
    <source>
        <dbReference type="ARBA" id="ARBA00022989"/>
    </source>
</evidence>
<dbReference type="GO" id="GO:0016052">
    <property type="term" value="P:carbohydrate catabolic process"/>
    <property type="evidence" value="ECO:0007669"/>
    <property type="project" value="InterPro"/>
</dbReference>
<dbReference type="InterPro" id="IPR008928">
    <property type="entry name" value="6-hairpin_glycosidase_sf"/>
</dbReference>
<proteinExistence type="inferred from homology"/>
<keyword evidence="8 20" id="KW-0349">Heme</keyword>
<accession>A0A3M7IUX5</accession>
<feature type="chain" id="PRO_5018238349" description="mannan endo-1,6-alpha-mannosidase" evidence="21">
    <location>
        <begin position="20"/>
        <end position="1132"/>
    </location>
</feature>
<evidence type="ECO:0000256" key="9">
    <source>
        <dbReference type="ARBA" id="ARBA00022692"/>
    </source>
</evidence>
<comment type="caution">
    <text evidence="22">The sequence shown here is derived from an EMBL/GenBank/DDBJ whole genome shotgun (WGS) entry which is preliminary data.</text>
</comment>
<dbReference type="GO" id="GO:0016705">
    <property type="term" value="F:oxidoreductase activity, acting on paired donors, with incorporation or reduction of molecular oxygen"/>
    <property type="evidence" value="ECO:0007669"/>
    <property type="project" value="InterPro"/>
</dbReference>
<feature type="signal peptide" evidence="21">
    <location>
        <begin position="1"/>
        <end position="19"/>
    </location>
</feature>
<keyword evidence="13" id="KW-1133">Transmembrane helix</keyword>
<feature type="binding site" description="axial binding residue" evidence="20">
    <location>
        <position position="1063"/>
    </location>
    <ligand>
        <name>heme</name>
        <dbReference type="ChEBI" id="CHEBI:30413"/>
    </ligand>
    <ligandPart>
        <name>Fe</name>
        <dbReference type="ChEBI" id="CHEBI:18248"/>
    </ligandPart>
</feature>
<keyword evidence="18" id="KW-0325">Glycoprotein</keyword>
<dbReference type="PRINTS" id="PR00385">
    <property type="entry name" value="P450"/>
</dbReference>
<dbReference type="InterPro" id="IPR036396">
    <property type="entry name" value="Cyt_P450_sf"/>
</dbReference>
<dbReference type="Gene3D" id="1.50.10.20">
    <property type="match status" value="1"/>
</dbReference>
<dbReference type="InterPro" id="IPR017972">
    <property type="entry name" value="Cyt_P450_CS"/>
</dbReference>
<dbReference type="Proteomes" id="UP000281677">
    <property type="component" value="Unassembled WGS sequence"/>
</dbReference>
<dbReference type="SUPFAM" id="SSF56112">
    <property type="entry name" value="Protein kinase-like (PK-like)"/>
    <property type="match status" value="1"/>
</dbReference>
<evidence type="ECO:0000256" key="3">
    <source>
        <dbReference type="ARBA" id="ARBA00004370"/>
    </source>
</evidence>
<dbReference type="GO" id="GO:0016020">
    <property type="term" value="C:membrane"/>
    <property type="evidence" value="ECO:0007669"/>
    <property type="project" value="UniProtKB-SubCell"/>
</dbReference>
<dbReference type="EMBL" id="QWIT01000168">
    <property type="protein sequence ID" value="RMZ29355.1"/>
    <property type="molecule type" value="Genomic_DNA"/>
</dbReference>
<dbReference type="Pfam" id="PF00067">
    <property type="entry name" value="p450"/>
    <property type="match status" value="1"/>
</dbReference>
<dbReference type="Pfam" id="PF07387">
    <property type="entry name" value="Seadorna_VP7"/>
    <property type="match status" value="1"/>
</dbReference>
<keyword evidence="15 20" id="KW-0408">Iron</keyword>
<dbReference type="VEuPathDB" id="FungiDB:BTJ68_09470"/>
<dbReference type="InterPro" id="IPR002401">
    <property type="entry name" value="Cyt_P450_E_grp-I"/>
</dbReference>
<protein>
    <recommendedName>
        <fullName evidence="7">mannan endo-1,6-alpha-mannosidase</fullName>
        <ecNumber evidence="7">3.2.1.101</ecNumber>
    </recommendedName>
</protein>
<name>A0A3M7IUX5_HORWE</name>
<keyword evidence="19" id="KW-0326">Glycosidase</keyword>
<dbReference type="GO" id="GO:0004497">
    <property type="term" value="F:monooxygenase activity"/>
    <property type="evidence" value="ECO:0007669"/>
    <property type="project" value="UniProtKB-KW"/>
</dbReference>
<keyword evidence="10 20" id="KW-0479">Metal-binding</keyword>
<dbReference type="PANTHER" id="PTHR12145:SF36">
    <property type="entry name" value="MANNAN ENDO-1,6-ALPHA-MANNOSIDASE DCW1"/>
    <property type="match status" value="1"/>
</dbReference>
<evidence type="ECO:0000256" key="5">
    <source>
        <dbReference type="ARBA" id="ARBA00009699"/>
    </source>
</evidence>
<evidence type="ECO:0000256" key="12">
    <source>
        <dbReference type="ARBA" id="ARBA00022801"/>
    </source>
</evidence>
<keyword evidence="17" id="KW-0472">Membrane</keyword>
<evidence type="ECO:0000256" key="15">
    <source>
        <dbReference type="ARBA" id="ARBA00023004"/>
    </source>
</evidence>
<comment type="catalytic activity">
    <reaction evidence="1">
        <text>Random hydrolysis of (1-&gt;6)-alpha-D-mannosidic linkages in unbranched (1-&gt;6)-mannans.</text>
        <dbReference type="EC" id="3.2.1.101"/>
    </reaction>
</comment>
<evidence type="ECO:0000256" key="7">
    <source>
        <dbReference type="ARBA" id="ARBA00012350"/>
    </source>
</evidence>
<dbReference type="InterPro" id="IPR014480">
    <property type="entry name" value="Mannan-1_6-alpha_mannosidase"/>
</dbReference>
<evidence type="ECO:0000256" key="2">
    <source>
        <dbReference type="ARBA" id="ARBA00001971"/>
    </source>
</evidence>
<comment type="similarity">
    <text evidence="5">Belongs to the glycosyl hydrolase 76 family.</text>
</comment>
<evidence type="ECO:0000256" key="19">
    <source>
        <dbReference type="ARBA" id="ARBA00023295"/>
    </source>
</evidence>
<evidence type="ECO:0000256" key="1">
    <source>
        <dbReference type="ARBA" id="ARBA00001452"/>
    </source>
</evidence>
<dbReference type="OrthoDB" id="1470350at2759"/>
<dbReference type="InterPro" id="IPR005198">
    <property type="entry name" value="Glyco_hydro_76"/>
</dbReference>
<evidence type="ECO:0000313" key="22">
    <source>
        <dbReference type="EMBL" id="RMZ29355.1"/>
    </source>
</evidence>
<dbReference type="EC" id="3.2.1.101" evidence="7"/>
<dbReference type="PANTHER" id="PTHR12145">
    <property type="entry name" value="MANNAN ENDO-1,6-ALPHA-MANNOSIDASE DCW1"/>
    <property type="match status" value="1"/>
</dbReference>
<evidence type="ECO:0000256" key="20">
    <source>
        <dbReference type="PIRSR" id="PIRSR602401-1"/>
    </source>
</evidence>
<dbReference type="Gene3D" id="1.10.630.10">
    <property type="entry name" value="Cytochrome P450"/>
    <property type="match status" value="1"/>
</dbReference>
<dbReference type="FunFam" id="1.10.630.10:FF:000063">
    <property type="entry name" value="Cytochrome P450 monooxygenase"/>
    <property type="match status" value="1"/>
</dbReference>
<comment type="pathway">
    <text evidence="4">Mycotoxin biosynthesis.</text>
</comment>
<dbReference type="SUPFAM" id="SSF48264">
    <property type="entry name" value="Cytochrome P450"/>
    <property type="match status" value="1"/>
</dbReference>
<dbReference type="AlphaFoldDB" id="A0A3M7IUX5"/>
<evidence type="ECO:0000256" key="17">
    <source>
        <dbReference type="ARBA" id="ARBA00023136"/>
    </source>
</evidence>
<comment type="cofactor">
    <cofactor evidence="2 20">
        <name>heme</name>
        <dbReference type="ChEBI" id="CHEBI:30413"/>
    </cofactor>
</comment>
<evidence type="ECO:0000256" key="8">
    <source>
        <dbReference type="ARBA" id="ARBA00022617"/>
    </source>
</evidence>
<evidence type="ECO:0000256" key="6">
    <source>
        <dbReference type="ARBA" id="ARBA00010617"/>
    </source>
</evidence>
<dbReference type="GO" id="GO:0020037">
    <property type="term" value="F:heme binding"/>
    <property type="evidence" value="ECO:0007669"/>
    <property type="project" value="InterPro"/>
</dbReference>
<keyword evidence="11 21" id="KW-0732">Signal</keyword>
<evidence type="ECO:0000256" key="18">
    <source>
        <dbReference type="ARBA" id="ARBA00023180"/>
    </source>
</evidence>
<evidence type="ECO:0000256" key="21">
    <source>
        <dbReference type="SAM" id="SignalP"/>
    </source>
</evidence>
<dbReference type="InterPro" id="IPR011009">
    <property type="entry name" value="Kinase-like_dom_sf"/>
</dbReference>
<dbReference type="CDD" id="cd11061">
    <property type="entry name" value="CYP67-like"/>
    <property type="match status" value="1"/>
</dbReference>
<keyword evidence="12" id="KW-0378">Hydrolase</keyword>
<evidence type="ECO:0000256" key="14">
    <source>
        <dbReference type="ARBA" id="ARBA00023002"/>
    </source>
</evidence>
<evidence type="ECO:0000256" key="10">
    <source>
        <dbReference type="ARBA" id="ARBA00022723"/>
    </source>
</evidence>
<dbReference type="PROSITE" id="PS00086">
    <property type="entry name" value="CYTOCHROME_P450"/>
    <property type="match status" value="1"/>
</dbReference>
<keyword evidence="16" id="KW-0503">Monooxygenase</keyword>
<keyword evidence="9" id="KW-0812">Transmembrane</keyword>
<gene>
    <name evidence="22" type="ORF">D0859_06561</name>
</gene>
<reference evidence="22 23" key="1">
    <citation type="journal article" date="2018" name="BMC Genomics">
        <title>Genomic evidence for intraspecific hybridization in a clonal and extremely halotolerant yeast.</title>
        <authorList>
            <person name="Gostincar C."/>
            <person name="Stajich J.E."/>
            <person name="Zupancic J."/>
            <person name="Zalar P."/>
            <person name="Gunde-Cimerman N."/>
        </authorList>
    </citation>
    <scope>NUCLEOTIDE SEQUENCE [LARGE SCALE GENOMIC DNA]</scope>
    <source>
        <strain evidence="22 23">EXF-120</strain>
    </source>
</reference>
<dbReference type="InterPro" id="IPR009973">
    <property type="entry name" value="Seadorna_VP7"/>
</dbReference>
<evidence type="ECO:0000256" key="4">
    <source>
        <dbReference type="ARBA" id="ARBA00004685"/>
    </source>
</evidence>
<dbReference type="SUPFAM" id="SSF48208">
    <property type="entry name" value="Six-hairpin glycosidases"/>
    <property type="match status" value="1"/>
</dbReference>
<organism evidence="22 23">
    <name type="scientific">Hortaea werneckii</name>
    <name type="common">Black yeast</name>
    <name type="synonym">Cladosporium werneckii</name>
    <dbReference type="NCBI Taxonomy" id="91943"/>
    <lineage>
        <taxon>Eukaryota</taxon>
        <taxon>Fungi</taxon>
        <taxon>Dikarya</taxon>
        <taxon>Ascomycota</taxon>
        <taxon>Pezizomycotina</taxon>
        <taxon>Dothideomycetes</taxon>
        <taxon>Dothideomycetidae</taxon>
        <taxon>Mycosphaerellales</taxon>
        <taxon>Teratosphaeriaceae</taxon>
        <taxon>Hortaea</taxon>
    </lineage>
</organism>
<comment type="subcellular location">
    <subcellularLocation>
        <location evidence="3">Membrane</location>
    </subcellularLocation>
</comment>
<dbReference type="Pfam" id="PF03663">
    <property type="entry name" value="Glyco_hydro_76"/>
    <property type="match status" value="1"/>
</dbReference>
<evidence type="ECO:0000256" key="11">
    <source>
        <dbReference type="ARBA" id="ARBA00022729"/>
    </source>
</evidence>
<dbReference type="PRINTS" id="PR00463">
    <property type="entry name" value="EP450I"/>
</dbReference>
<sequence>MNLLLRVAAIATVIYQVSAIALDVGDQNSVKQAVTTLAQTFYEYHNPSATTGQFDQPEPWFWWLSGAGWTALIDYTAYTNDTTYVSGIHAALSANAGADNDLAPASQAGWEANDDQAYWAYATLSALEYGFPPLTCEPADEVANVSCANSWFAISDNVFQQFVTRWYNNSITCNGGLKWQYNPEETGNGWTYKNSVTNGGFFQLAARLARFTDNSTYAEWADKIWDWSSGVGLIGPNYHVFDGTSDADGANCSSINRDQWSYNIASYMHGAANMFAYSGSGNGSSSGTLWEGRVHNMITAANQTFFSPYSNATGVMYEQICEPRELCNTDQASFKGSLARWMSKSAALVPSAKEGVMDLLRSSAEGAAQSCSGLGNSTCGTKWYVGGYDGVTGFGQQVSGLEVMLSLMINDAPKLAKLNSNSTVNWTNSVQYPDLSSFPEVEGTVHTVSLSDEVAKAYAESVLVNFGTDGCVRCSHLQPLPIIKLAHPNKVSRLRIQHEFDMLKEMRRYSLRVPIFDDNPMLDDEGLFGYRMEQLYPIDFSNTQAISDDLKTLVNQVHDSGFSHGDLNPSNVMRNSNGSLVLIDPSRGGPLGQEVPHYIPSYQYEGTVFSTTTLTKSIFGASVLSLLYLSALAFYRVFFHPLAKYPGPLLAKVTDLNSTYHAVRGDRHLEFWRCHEKYGPIVRTGPNSLSFNSKAALKEIYGFKANVRKSDFYSAFPATKNAYSTHSAIDKSVHARKRRVLSQAFSDSAIKSMESHMLEHIRSFCANLGLSSFSLGMEEKTQAWTEGKNLSKQADYLTFDIMGDLCFGKAFGMLERPDNRFATHLVSNAAHRHLICGTYLPIHEYHLDKILFRKIASGRARYMQYSKAQAAERTKMGMDAERKDFFYHLLNAKDPETGNGFSTAELWGESNLLIIAGSDTTSTAIAATFFYLTHYPEVLKKLSDEVRNAFSDAEEIRQGPKLSGLQYLRACIDEAMRMSPSVGGILPRQVLAGGFLVDGEHIPEDTVIGVPHYAIHHSPEYYPEPFTYKPERWIAGSNPSVSPESVAVAQSAFCPFSVGPRGCIGKGMAYVEMTMTIARAVYLYDMRLAPGHNVGEGSPDLEYGRHRRSEFQLKDTFTSVKDGPVIEFRKCR</sequence>
<dbReference type="GO" id="GO:0005506">
    <property type="term" value="F:iron ion binding"/>
    <property type="evidence" value="ECO:0007669"/>
    <property type="project" value="InterPro"/>
</dbReference>
<evidence type="ECO:0000313" key="23">
    <source>
        <dbReference type="Proteomes" id="UP000281677"/>
    </source>
</evidence>
<dbReference type="VEuPathDB" id="FungiDB:BTJ68_09472"/>